<dbReference type="Pfam" id="PF00561">
    <property type="entry name" value="Abhydrolase_1"/>
    <property type="match status" value="1"/>
</dbReference>
<evidence type="ECO:0000259" key="1">
    <source>
        <dbReference type="Pfam" id="PF00561"/>
    </source>
</evidence>
<dbReference type="PANTHER" id="PTHR43798">
    <property type="entry name" value="MONOACYLGLYCEROL LIPASE"/>
    <property type="match status" value="1"/>
</dbReference>
<dbReference type="EMBL" id="CP015596">
    <property type="protein sequence ID" value="ANE78238.1"/>
    <property type="molecule type" value="Genomic_DNA"/>
</dbReference>
<dbReference type="STRING" id="1682113.A7U43_01810"/>
<gene>
    <name evidence="2" type="ORF">A7U43_01810</name>
</gene>
<feature type="domain" description="AB hydrolase-1" evidence="1">
    <location>
        <begin position="73"/>
        <end position="327"/>
    </location>
</feature>
<dbReference type="InterPro" id="IPR029058">
    <property type="entry name" value="AB_hydrolase_fold"/>
</dbReference>
<dbReference type="AlphaFoldDB" id="A0A172UGN7"/>
<reference evidence="2 3" key="1">
    <citation type="submission" date="2016-05" db="EMBL/GenBank/DDBJ databases">
        <title>Complete genome sequence of a phthalic acid esters degrading Mycobacterium sp. YC-RL4.</title>
        <authorList>
            <person name="Ren L."/>
            <person name="Fan S."/>
            <person name="Ruth N."/>
            <person name="Jia Y."/>
            <person name="Wang J."/>
            <person name="Qiao C."/>
        </authorList>
    </citation>
    <scope>NUCLEOTIDE SEQUENCE [LARGE SCALE GENOMIC DNA]</scope>
    <source>
        <strain evidence="2 3">YC-RL4</strain>
    </source>
</reference>
<name>A0A172UGN7_9MYCO</name>
<dbReference type="InterPro" id="IPR000073">
    <property type="entry name" value="AB_hydrolase_1"/>
</dbReference>
<dbReference type="KEGG" id="madi:A7U43_01810"/>
<dbReference type="GO" id="GO:0016020">
    <property type="term" value="C:membrane"/>
    <property type="evidence" value="ECO:0007669"/>
    <property type="project" value="TreeGrafter"/>
</dbReference>
<dbReference type="Proteomes" id="UP000077143">
    <property type="component" value="Chromosome"/>
</dbReference>
<dbReference type="SMR" id="A0A172UGN7"/>
<dbReference type="InterPro" id="IPR050266">
    <property type="entry name" value="AB_hydrolase_sf"/>
</dbReference>
<dbReference type="SUPFAM" id="SSF53474">
    <property type="entry name" value="alpha/beta-Hydrolases"/>
    <property type="match status" value="1"/>
</dbReference>
<organism evidence="2 3">
    <name type="scientific">Mycobacterium adipatum</name>
    <dbReference type="NCBI Taxonomy" id="1682113"/>
    <lineage>
        <taxon>Bacteria</taxon>
        <taxon>Bacillati</taxon>
        <taxon>Actinomycetota</taxon>
        <taxon>Actinomycetes</taxon>
        <taxon>Mycobacteriales</taxon>
        <taxon>Mycobacteriaceae</taxon>
        <taxon>Mycobacterium</taxon>
    </lineage>
</organism>
<dbReference type="PANTHER" id="PTHR43798:SF33">
    <property type="entry name" value="HYDROLASE, PUTATIVE (AFU_ORTHOLOGUE AFUA_2G14860)-RELATED"/>
    <property type="match status" value="1"/>
</dbReference>
<sequence length="350" mass="38097">MSTAIAGVQLVTGVESRIPLDRRLLCVTEMADTRPIGEPVALIRRLELNTDLSVNYISVGGIRTRYIDQGEGPVILLIHGGHSGMSMPGGGDGWAPVIAPLVDKGFRVVTFDKLGQGETDLAPTHAEWTFDAVVKHARGFIDALGLEDMILVGHSRGGLLASKLALDMPESTKGLFIVSSATLAGTDAKFRDVEFYDAITRSLPADASPEEICGAYFRALYVTPVPQEQINAAAAKYVKENHQNALKTYPMVEKKYWEPSLQAAKDDIRARLFAGEVNIPVEVVWGRDDRSAPVDLGIAFYQKLALVSETTSLHILGTAGHNVFAERTEDFVRILADYAGRRSASYATRR</sequence>
<dbReference type="GO" id="GO:0003824">
    <property type="term" value="F:catalytic activity"/>
    <property type="evidence" value="ECO:0007669"/>
    <property type="project" value="UniProtKB-ARBA"/>
</dbReference>
<proteinExistence type="predicted"/>
<evidence type="ECO:0000313" key="3">
    <source>
        <dbReference type="Proteomes" id="UP000077143"/>
    </source>
</evidence>
<evidence type="ECO:0000313" key="2">
    <source>
        <dbReference type="EMBL" id="ANE78238.1"/>
    </source>
</evidence>
<dbReference type="Gene3D" id="3.40.50.1820">
    <property type="entry name" value="alpha/beta hydrolase"/>
    <property type="match status" value="1"/>
</dbReference>
<dbReference type="OrthoDB" id="9808398at2"/>
<keyword evidence="3" id="KW-1185">Reference proteome</keyword>
<dbReference type="PRINTS" id="PR00111">
    <property type="entry name" value="ABHYDROLASE"/>
</dbReference>
<accession>A0A172UGN7</accession>
<protein>
    <recommendedName>
        <fullName evidence="1">AB hydrolase-1 domain-containing protein</fullName>
    </recommendedName>
</protein>